<evidence type="ECO:0000256" key="5">
    <source>
        <dbReference type="ARBA" id="ARBA00023002"/>
    </source>
</evidence>
<dbReference type="GO" id="GO:0016491">
    <property type="term" value="F:oxidoreductase activity"/>
    <property type="evidence" value="ECO:0007669"/>
    <property type="project" value="UniProtKB-KW"/>
</dbReference>
<evidence type="ECO:0000256" key="7">
    <source>
        <dbReference type="ARBA" id="ARBA00023014"/>
    </source>
</evidence>
<dbReference type="Gene3D" id="3.40.50.12440">
    <property type="match status" value="1"/>
</dbReference>
<dbReference type="GO" id="GO:0009055">
    <property type="term" value="F:electron transfer activity"/>
    <property type="evidence" value="ECO:0007669"/>
    <property type="project" value="TreeGrafter"/>
</dbReference>
<gene>
    <name evidence="9" type="ORF">CSA56_03015</name>
</gene>
<name>A0A2G6KJE3_9BACT</name>
<dbReference type="GO" id="GO:0009061">
    <property type="term" value="P:anaerobic respiration"/>
    <property type="evidence" value="ECO:0007669"/>
    <property type="project" value="TreeGrafter"/>
</dbReference>
<keyword evidence="5" id="KW-0560">Oxidoreductase</keyword>
<proteinExistence type="inferred from homology"/>
<comment type="similarity">
    <text evidence="2">Belongs to the prokaryotic molybdopterin-containing oxidoreductase family.</text>
</comment>
<evidence type="ECO:0000256" key="4">
    <source>
        <dbReference type="ARBA" id="ARBA00022723"/>
    </source>
</evidence>
<keyword evidence="6" id="KW-0408">Iron</keyword>
<dbReference type="AlphaFoldDB" id="A0A2G6KJE3"/>
<dbReference type="Gene3D" id="2.40.40.20">
    <property type="match status" value="1"/>
</dbReference>
<feature type="domain" description="4Fe-4S Mo/W bis-MGD-type" evidence="8">
    <location>
        <begin position="11"/>
        <end position="67"/>
    </location>
</feature>
<dbReference type="PROSITE" id="PS51669">
    <property type="entry name" value="4FE4S_MOW_BIS_MGD"/>
    <property type="match status" value="1"/>
</dbReference>
<dbReference type="Gene3D" id="3.40.228.10">
    <property type="entry name" value="Dimethylsulfoxide Reductase, domain 2"/>
    <property type="match status" value="1"/>
</dbReference>
<dbReference type="InterPro" id="IPR006963">
    <property type="entry name" value="Mopterin_OxRdtase_4Fe-4S_dom"/>
</dbReference>
<dbReference type="PANTHER" id="PTHR43742:SF3">
    <property type="entry name" value="DIMETHYL SULFOXIDE REDUCTASE DMSA"/>
    <property type="match status" value="1"/>
</dbReference>
<evidence type="ECO:0000256" key="2">
    <source>
        <dbReference type="ARBA" id="ARBA00010312"/>
    </source>
</evidence>
<dbReference type="GO" id="GO:0043546">
    <property type="term" value="F:molybdopterin cofactor binding"/>
    <property type="evidence" value="ECO:0007669"/>
    <property type="project" value="InterPro"/>
</dbReference>
<dbReference type="GO" id="GO:0030288">
    <property type="term" value="C:outer membrane-bounded periplasmic space"/>
    <property type="evidence" value="ECO:0007669"/>
    <property type="project" value="TreeGrafter"/>
</dbReference>
<dbReference type="Proteomes" id="UP000230821">
    <property type="component" value="Unassembled WGS sequence"/>
</dbReference>
<keyword evidence="4" id="KW-0479">Metal-binding</keyword>
<organism evidence="9 10">
    <name type="scientific">candidate division KSB3 bacterium</name>
    <dbReference type="NCBI Taxonomy" id="2044937"/>
    <lineage>
        <taxon>Bacteria</taxon>
        <taxon>candidate division KSB3</taxon>
    </lineage>
</organism>
<dbReference type="InterPro" id="IPR009010">
    <property type="entry name" value="Asp_de-COase-like_dom_sf"/>
</dbReference>
<dbReference type="Pfam" id="PF04879">
    <property type="entry name" value="Molybdop_Fe4S4"/>
    <property type="match status" value="1"/>
</dbReference>
<evidence type="ECO:0000313" key="9">
    <source>
        <dbReference type="EMBL" id="PIE35757.1"/>
    </source>
</evidence>
<evidence type="ECO:0000313" key="10">
    <source>
        <dbReference type="Proteomes" id="UP000230821"/>
    </source>
</evidence>
<comment type="caution">
    <text evidence="9">The sequence shown here is derived from an EMBL/GenBank/DDBJ whole genome shotgun (WGS) entry which is preliminary data.</text>
</comment>
<dbReference type="SMART" id="SM00926">
    <property type="entry name" value="Molybdop_Fe4S4"/>
    <property type="match status" value="1"/>
</dbReference>
<dbReference type="InterPro" id="IPR006655">
    <property type="entry name" value="Mopterin_OxRdtase_prok_CS"/>
</dbReference>
<dbReference type="PROSITE" id="PS00932">
    <property type="entry name" value="MOLYBDOPTERIN_PROK_3"/>
    <property type="match status" value="1"/>
</dbReference>
<reference evidence="9 10" key="1">
    <citation type="submission" date="2017-10" db="EMBL/GenBank/DDBJ databases">
        <title>Novel microbial diversity and functional potential in the marine mammal oral microbiome.</title>
        <authorList>
            <person name="Dudek N.K."/>
            <person name="Sun C.L."/>
            <person name="Burstein D."/>
            <person name="Kantor R.S."/>
            <person name="Aliaga Goltsman D.S."/>
            <person name="Bik E.M."/>
            <person name="Thomas B.C."/>
            <person name="Banfield J.F."/>
            <person name="Relman D.A."/>
        </authorList>
    </citation>
    <scope>NUCLEOTIDE SEQUENCE [LARGE SCALE GENOMIC DNA]</scope>
    <source>
        <strain evidence="9">DOLJORAL78_47_16</strain>
    </source>
</reference>
<dbReference type="PANTHER" id="PTHR43742">
    <property type="entry name" value="TRIMETHYLAMINE-N-OXIDE REDUCTASE"/>
    <property type="match status" value="1"/>
</dbReference>
<protein>
    <submittedName>
        <fullName evidence="9">Dimethyl sulfoxide reductase subunit A</fullName>
    </submittedName>
</protein>
<evidence type="ECO:0000256" key="1">
    <source>
        <dbReference type="ARBA" id="ARBA00001942"/>
    </source>
</evidence>
<evidence type="ECO:0000259" key="8">
    <source>
        <dbReference type="PROSITE" id="PS51669"/>
    </source>
</evidence>
<dbReference type="EMBL" id="PDSK01000034">
    <property type="protein sequence ID" value="PIE35757.1"/>
    <property type="molecule type" value="Genomic_DNA"/>
</dbReference>
<evidence type="ECO:0000256" key="3">
    <source>
        <dbReference type="ARBA" id="ARBA00022505"/>
    </source>
</evidence>
<keyword evidence="3" id="KW-0500">Molybdenum</keyword>
<dbReference type="GO" id="GO:0030151">
    <property type="term" value="F:molybdenum ion binding"/>
    <property type="evidence" value="ECO:0007669"/>
    <property type="project" value="TreeGrafter"/>
</dbReference>
<accession>A0A2G6KJE3</accession>
<dbReference type="Gene3D" id="3.40.50.740">
    <property type="match status" value="1"/>
</dbReference>
<dbReference type="GO" id="GO:0051536">
    <property type="term" value="F:iron-sulfur cluster binding"/>
    <property type="evidence" value="ECO:0007669"/>
    <property type="project" value="UniProtKB-KW"/>
</dbReference>
<sequence length="710" mass="78102">MAYKTPSDSHDRIITTTCSYDCGGRCLLKVHVSDNTIQRISTENRQGLDIKACPRGLAQKAVVEDPHRLMQPMKRTGPRGSGEFVKISWDEALEKVSTELQRVKERYGSESVYYLGGSGSLSTLHSTPNLTKRFFHLFGRCTTKWGGASFEAALQSSLATFGTVFTGNTRENLLSSKLIILWGWNPVVSRFGPDTKPYLSQAKEAGIKIIGVDPRYSRSSKNLCNEWIPIKPATDAAMLIAMAYTMIDEDLYDKDFIAKYTVGFEKFAEYVIGQEDGIPKTPGWAQEITSVPAETITRLAREYATAKPAALITGWAPGRTAFGEQFHRAASTLSTMTGNIGIEGGNAGGGVGFVDLGLIEETVPVPQTPHLEVHNTELYDAILRGKAGGYPSDCKLLYIVGNNPLNQYLNLNKGIQAFQIPECIVVHELFLTPTARFADIVLPAAHFFEREDIGQPAIGGPYNIYMNKILHSPSGPKSDLAIFTELAARLGIEQYNNKSEAEWLETILGAKPGLANLKDEQVYRIELDRPWVAFREQIEHPGDSSFPTPSGKIEIFSQMFAEKKHPLIPAVPTYIPPWEGPQDELSIEYPIQLISPHSPARVNSSFDNIPQLKKLADDTLWLNSEDARKRGIQNGDQVLVFNVRGCLYATATVTDRIMSGVASLDQGMWYAPDNEGVDHGGCVNVLTADEMSPAGAFASNSCLVQIEKVS</sequence>
<dbReference type="Gene3D" id="3.30.2070.10">
    <property type="entry name" value="Formate dehydrogenase/DMSO reductase"/>
    <property type="match status" value="1"/>
</dbReference>
<dbReference type="Pfam" id="PF00384">
    <property type="entry name" value="Molybdopterin"/>
    <property type="match status" value="1"/>
</dbReference>
<dbReference type="Pfam" id="PF01568">
    <property type="entry name" value="Molydop_binding"/>
    <property type="match status" value="1"/>
</dbReference>
<dbReference type="SUPFAM" id="SSF50692">
    <property type="entry name" value="ADC-like"/>
    <property type="match status" value="1"/>
</dbReference>
<evidence type="ECO:0000256" key="6">
    <source>
        <dbReference type="ARBA" id="ARBA00023004"/>
    </source>
</evidence>
<dbReference type="InterPro" id="IPR050612">
    <property type="entry name" value="Prok_Mopterin_Oxidored"/>
</dbReference>
<dbReference type="InterPro" id="IPR006657">
    <property type="entry name" value="MoPterin_dinucl-bd_dom"/>
</dbReference>
<comment type="cofactor">
    <cofactor evidence="1">
        <name>Mo-bis(molybdopterin guanine dinucleotide)</name>
        <dbReference type="ChEBI" id="CHEBI:60539"/>
    </cofactor>
</comment>
<keyword evidence="7" id="KW-0411">Iron-sulfur</keyword>
<dbReference type="InterPro" id="IPR006656">
    <property type="entry name" value="Mopterin_OxRdtase"/>
</dbReference>
<dbReference type="SUPFAM" id="SSF53706">
    <property type="entry name" value="Formate dehydrogenase/DMSO reductase, domains 1-3"/>
    <property type="match status" value="1"/>
</dbReference>